<keyword evidence="1" id="KW-0732">Signal</keyword>
<organism evidence="2 3">
    <name type="scientific">Rugamonas apoptosis</name>
    <dbReference type="NCBI Taxonomy" id="2758570"/>
    <lineage>
        <taxon>Bacteria</taxon>
        <taxon>Pseudomonadati</taxon>
        <taxon>Pseudomonadota</taxon>
        <taxon>Betaproteobacteria</taxon>
        <taxon>Burkholderiales</taxon>
        <taxon>Oxalobacteraceae</taxon>
        <taxon>Telluria group</taxon>
        <taxon>Rugamonas</taxon>
    </lineage>
</organism>
<proteinExistence type="predicted"/>
<gene>
    <name evidence="2" type="ORF">H3H39_19375</name>
</gene>
<sequence>MRRLRKCLFAVIFGACAAILFPNWAQGAEKISAEQEFREFTDYNLTICGTGARRAINAWRSGRLVNEQYEFGDCIAEARVEGKKLYAAALAEVNGKAPAETALKEYFATWLTALASVKPNSYETIGAYNDRQSDFAAKIELMWNKFELEN</sequence>
<evidence type="ECO:0000256" key="1">
    <source>
        <dbReference type="SAM" id="SignalP"/>
    </source>
</evidence>
<dbReference type="RefSeq" id="WP_182155572.1">
    <property type="nucleotide sequence ID" value="NZ_JACEZU010000010.1"/>
</dbReference>
<evidence type="ECO:0000313" key="2">
    <source>
        <dbReference type="EMBL" id="MBA5689207.1"/>
    </source>
</evidence>
<dbReference type="AlphaFoldDB" id="A0A7W2IM77"/>
<dbReference type="EMBL" id="JACEZU010000010">
    <property type="protein sequence ID" value="MBA5689207.1"/>
    <property type="molecule type" value="Genomic_DNA"/>
</dbReference>
<evidence type="ECO:0008006" key="4">
    <source>
        <dbReference type="Google" id="ProtNLM"/>
    </source>
</evidence>
<protein>
    <recommendedName>
        <fullName evidence="4">Lysozyme inhibitor LprI N-terminal domain-containing protein</fullName>
    </recommendedName>
</protein>
<comment type="caution">
    <text evidence="2">The sequence shown here is derived from an EMBL/GenBank/DDBJ whole genome shotgun (WGS) entry which is preliminary data.</text>
</comment>
<feature type="signal peptide" evidence="1">
    <location>
        <begin position="1"/>
        <end position="27"/>
    </location>
</feature>
<evidence type="ECO:0000313" key="3">
    <source>
        <dbReference type="Proteomes" id="UP000573499"/>
    </source>
</evidence>
<accession>A0A7W2IM77</accession>
<reference evidence="2 3" key="1">
    <citation type="submission" date="2020-07" db="EMBL/GenBank/DDBJ databases">
        <title>Novel species isolated from subtropical streams in China.</title>
        <authorList>
            <person name="Lu H."/>
        </authorList>
    </citation>
    <scope>NUCLEOTIDE SEQUENCE [LARGE SCALE GENOMIC DNA]</scope>
    <source>
        <strain evidence="2 3">LX47W</strain>
    </source>
</reference>
<feature type="chain" id="PRO_5030880165" description="Lysozyme inhibitor LprI N-terminal domain-containing protein" evidence="1">
    <location>
        <begin position="28"/>
        <end position="150"/>
    </location>
</feature>
<dbReference type="Proteomes" id="UP000573499">
    <property type="component" value="Unassembled WGS sequence"/>
</dbReference>
<name>A0A7W2IM77_9BURK</name>
<keyword evidence="3" id="KW-1185">Reference proteome</keyword>